<gene>
    <name evidence="1" type="ORF">HINF_LOCUS41030</name>
</gene>
<reference evidence="1 2" key="1">
    <citation type="submission" date="2024-07" db="EMBL/GenBank/DDBJ databases">
        <authorList>
            <person name="Akdeniz Z."/>
        </authorList>
    </citation>
    <scope>NUCLEOTIDE SEQUENCE [LARGE SCALE GENOMIC DNA]</scope>
</reference>
<dbReference type="Proteomes" id="UP001642409">
    <property type="component" value="Unassembled WGS sequence"/>
</dbReference>
<accession>A0ABP1JTI4</accession>
<evidence type="ECO:0000313" key="1">
    <source>
        <dbReference type="EMBL" id="CAL6045419.1"/>
    </source>
</evidence>
<dbReference type="InterPro" id="IPR029063">
    <property type="entry name" value="SAM-dependent_MTases_sf"/>
</dbReference>
<sequence length="172" mass="20315">MKINVNNNKVEQYVQCSNQDSFILLKEILTTPFNNKQVKAVILNLPELSVDFLKAYRNTGQVFEPKFYIETFTRQKELFKEDIIARIVAARKGFGIIHIDLGIECENEECGCDQFKTEQLKTNINTLREWEGHFKFVDVRVVRDVGTFKWMVCAEVQFDEKDAFWHQRRDLK</sequence>
<keyword evidence="2" id="KW-1185">Reference proteome</keyword>
<dbReference type="EMBL" id="CAXDID020000163">
    <property type="protein sequence ID" value="CAL6045419.1"/>
    <property type="molecule type" value="Genomic_DNA"/>
</dbReference>
<dbReference type="Gene3D" id="3.40.50.150">
    <property type="entry name" value="Vaccinia Virus protein VP39"/>
    <property type="match status" value="1"/>
</dbReference>
<dbReference type="SUPFAM" id="SSF53335">
    <property type="entry name" value="S-adenosyl-L-methionine-dependent methyltransferases"/>
    <property type="match status" value="1"/>
</dbReference>
<comment type="caution">
    <text evidence="1">The sequence shown here is derived from an EMBL/GenBank/DDBJ whole genome shotgun (WGS) entry which is preliminary data.</text>
</comment>
<organism evidence="1 2">
    <name type="scientific">Hexamita inflata</name>
    <dbReference type="NCBI Taxonomy" id="28002"/>
    <lineage>
        <taxon>Eukaryota</taxon>
        <taxon>Metamonada</taxon>
        <taxon>Diplomonadida</taxon>
        <taxon>Hexamitidae</taxon>
        <taxon>Hexamitinae</taxon>
        <taxon>Hexamita</taxon>
    </lineage>
</organism>
<protein>
    <submittedName>
        <fullName evidence="1">tRNA_(Guanine(37)-N1)-methyltransferase</fullName>
    </submittedName>
</protein>
<name>A0ABP1JTI4_9EUKA</name>
<evidence type="ECO:0000313" key="2">
    <source>
        <dbReference type="Proteomes" id="UP001642409"/>
    </source>
</evidence>
<proteinExistence type="predicted"/>